<evidence type="ECO:0000313" key="3">
    <source>
        <dbReference type="Proteomes" id="UP000243342"/>
    </source>
</evidence>
<keyword evidence="3" id="KW-1185">Reference proteome</keyword>
<organism evidence="2 3">
    <name type="scientific">Mangrovactinospora gilvigrisea</name>
    <dbReference type="NCBI Taxonomy" id="1428644"/>
    <lineage>
        <taxon>Bacteria</taxon>
        <taxon>Bacillati</taxon>
        <taxon>Actinomycetota</taxon>
        <taxon>Actinomycetes</taxon>
        <taxon>Kitasatosporales</taxon>
        <taxon>Streptomycetaceae</taxon>
        <taxon>Mangrovactinospora</taxon>
    </lineage>
</organism>
<gene>
    <name evidence="2" type="ORF">BIV57_10940</name>
</gene>
<evidence type="ECO:0000256" key="1">
    <source>
        <dbReference type="SAM" id="MobiDB-lite"/>
    </source>
</evidence>
<dbReference type="Proteomes" id="UP000243342">
    <property type="component" value="Unassembled WGS sequence"/>
</dbReference>
<name>A0A1J7C7G6_9ACTN</name>
<accession>A0A1J7C7G6</accession>
<protein>
    <submittedName>
        <fullName evidence="2">Uncharacterized protein</fullName>
    </submittedName>
</protein>
<sequence length="88" mass="9293">MPVVDDDQPCWGAYRDAAGRPGAIRLQVDLQRIRPIDDRERDVVEGRVGTDMLAARGPAPSIILAGREDSGAGSMRGGNPAPGLSVAR</sequence>
<reference evidence="2 3" key="1">
    <citation type="submission" date="2016-10" db="EMBL/GenBank/DDBJ databases">
        <title>Genome sequence of Streptomyces gilvigriseus MUSC 26.</title>
        <authorList>
            <person name="Lee L.-H."/>
            <person name="Ser H.-L."/>
        </authorList>
    </citation>
    <scope>NUCLEOTIDE SEQUENCE [LARGE SCALE GENOMIC DNA]</scope>
    <source>
        <strain evidence="2 3">MUSC 26</strain>
    </source>
</reference>
<dbReference type="EMBL" id="MLCF01000052">
    <property type="protein sequence ID" value="OIV37476.1"/>
    <property type="molecule type" value="Genomic_DNA"/>
</dbReference>
<dbReference type="STRING" id="1428644.BIV57_10940"/>
<feature type="region of interest" description="Disordered" evidence="1">
    <location>
        <begin position="65"/>
        <end position="88"/>
    </location>
</feature>
<comment type="caution">
    <text evidence="2">The sequence shown here is derived from an EMBL/GenBank/DDBJ whole genome shotgun (WGS) entry which is preliminary data.</text>
</comment>
<dbReference type="AlphaFoldDB" id="A0A1J7C7G6"/>
<evidence type="ECO:0000313" key="2">
    <source>
        <dbReference type="EMBL" id="OIV37476.1"/>
    </source>
</evidence>
<proteinExistence type="predicted"/>